<dbReference type="OrthoDB" id="64767at2759"/>
<evidence type="ECO:0000313" key="6">
    <source>
        <dbReference type="Proteomes" id="UP000030640"/>
    </source>
</evidence>
<dbReference type="Proteomes" id="UP000030640">
    <property type="component" value="Unassembled WGS sequence"/>
</dbReference>
<dbReference type="InterPro" id="IPR014001">
    <property type="entry name" value="Helicase_ATP-bd"/>
</dbReference>
<feature type="region of interest" description="Disordered" evidence="3">
    <location>
        <begin position="1044"/>
        <end position="1129"/>
    </location>
</feature>
<dbReference type="EMBL" id="KI965464">
    <property type="protein sequence ID" value="EUD67859.1"/>
    <property type="molecule type" value="Genomic_DNA"/>
</dbReference>
<accession>W7AFN4</accession>
<dbReference type="GO" id="GO:0005737">
    <property type="term" value="C:cytoplasm"/>
    <property type="evidence" value="ECO:0007669"/>
    <property type="project" value="TreeGrafter"/>
</dbReference>
<evidence type="ECO:0000259" key="4">
    <source>
        <dbReference type="PROSITE" id="PS51192"/>
    </source>
</evidence>
<reference evidence="5 6" key="1">
    <citation type="submission" date="2013-02" db="EMBL/GenBank/DDBJ databases">
        <title>The Genome Sequence of Plasmodium inui San Antonio 1.</title>
        <authorList>
            <consortium name="The Broad Institute Genome Sequencing Platform"/>
            <consortium name="The Broad Institute Genome Sequencing Center for Infectious Disease"/>
            <person name="Neafsey D."/>
            <person name="Cheeseman I."/>
            <person name="Volkman S."/>
            <person name="Adams J."/>
            <person name="Walker B."/>
            <person name="Young S.K."/>
            <person name="Zeng Q."/>
            <person name="Gargeya S."/>
            <person name="Fitzgerald M."/>
            <person name="Haas B."/>
            <person name="Abouelleil A."/>
            <person name="Alvarado L."/>
            <person name="Arachchi H.M."/>
            <person name="Berlin A.M."/>
            <person name="Chapman S.B."/>
            <person name="Dewar J."/>
            <person name="Goldberg J."/>
            <person name="Griggs A."/>
            <person name="Gujja S."/>
            <person name="Hansen M."/>
            <person name="Howarth C."/>
            <person name="Imamovic A."/>
            <person name="Larimer J."/>
            <person name="McCowan C."/>
            <person name="Murphy C."/>
            <person name="Neiman D."/>
            <person name="Pearson M."/>
            <person name="Priest M."/>
            <person name="Roberts A."/>
            <person name="Saif S."/>
            <person name="Shea T."/>
            <person name="Sisk P."/>
            <person name="Sykes S."/>
            <person name="Wortman J."/>
            <person name="Nusbaum C."/>
            <person name="Birren B."/>
        </authorList>
    </citation>
    <scope>NUCLEOTIDE SEQUENCE [LARGE SCALE GENOMIC DNA]</scope>
    <source>
        <strain evidence="5 6">San Antonio 1</strain>
    </source>
</reference>
<keyword evidence="2" id="KW-0547">Nucleotide-binding</keyword>
<name>W7AFN4_9APIC</name>
<sequence length="2461" mass="288483">MNLANDEYRINKLKHMKDLRIAEDDRRKRYEFFNDCTENDLNDVENIVNNKSISVDTKIELFYSKLHSKIFDIFRIVADYNCLYIINGEGLIIHICMLLSKFYSFENQEDENILSFNNSLNISSAIYYVEKILSDLSVCNSNFHILFFNIFNIFFEKETKIFRNYNLLRNAFIIHCKKNLIPFFIFDNWYNDKNYNFYLIKYEPLFMFVEDSSSFLYAFNKFYVSPIGDEATANTFSERGGVQDHDGGASTGKDTNYKEYIVKKRIYDQYNEEIRELSICFYFLLINNISRDIKCVFFFNFESEKNTVNAFSINYMGINFKILAMLNEEASVLFDRKFYGREAAKREKYDGPKSDRMTNFLITSQDIKDYDLLHKEEENYSEEEQQILESFSKRVSEEHGKNLKNVVLGLFYDRSKAIKGINDKTKWDHFVFTLKLLFMHNYLIEKLNMKNLCVYDQCRCDSEDIAKAIKTAAEPYVCLYLDIYNFVLKTLQKEAHCDTLKSARNVDLLNFFNASIVHNLIHFVGFKLKKNVYVIDHEDFSFEGKNVFEKAFQNVVGDEGISFFPLTFAFLKDDINFLQKRETHDLGNQSEEPNNSGRNAGQKKEGELVSSVDSGKNKIAEGNKKNASNENTPTNVSLIKIRNDFIETFFSVEDLVKNDKLGEDTKTMYIKLSLVNKCVEYDSEFFELSGFLHISDRESLMDILKSYLKISRDNRVPLNLKEKDDKYRLRRQQRDEKRKAMIAKYLNISSLHHPIVISENHPWIKYYVYTIEKLYNYLKDEEKRNGIKFRMKRLFHGSSDGEMNQLDGESKECKKKTKRSKNDIFEMLDDANEDSDLENDMKHERGNKREENKKGRNEKAAKKAAKANVKTLSRKDEILKKKEMSNERKIYEVDLERYNVLEAKVNKLRSNNSYSDMNTWSLDIISGFNRLVDVYNFNNITNLIKSVELQIKISIKVLSSMFEIIMYTKLKNVKSSRQKSDAIRSIMLIYKLTNEIFNKFKENLSEKDIVQLQTVLLSLGFRHSSYNLFEEYVKVRRNLLKLSGEGGEDETDEDKVGSAKNGKGKGNEKIKLKDGVTLNDKKKGAQQSGNQCKSKGGKKANDQMAAENDGSSTYGSGSKHAKHKERGNDTQDIYKYKLESVKNYSELKIDENKEHEFQLYYMYYFLDRTTGNIKDKRVLFTLDTWQYNILNLVDRRKSILVSCPTSSGKTFICYYVMDKVLRLNNDSVVVYVAPNDTLALQTYHEVNGRFSTKGYSKYGGNKLCSYMTDKYAEENALDSQIVIILPSVFENILLSGYAVNDENSNLNVSKFISRIEYIIFDEIHCIGDKEFYGTQIENIIHLCNAPFLALSATIGNIKYFYSWLQNVMMKKGKGEQDLYLIKFYERFSDLILYVYTNNNLHHLNPLACFNFRDILYKGINKDFYCNPREIYEIIILLFELARKNNFYHLVEFLEPSFYFQYTRCINKKQFIYYMHTVKETIVYLIQNKYISNLDYDMFKHILLSNYMKNADWVKEEEGHEGGKDKVVDEGEKGNVGDEEAPKNETKDTQSSSTTKHLYSNTAKEVVPKQHLFQELYKSVVLDEKYILNKSHDLVKYTETVNTEQEYLDSSKLIELLKQLEQINFLPCIVFNFERKELEDMTINLINELMKRQHDKYYGDEERTFNTKMENKMRQERYENLLKQREMLLKMKTVSRNQRLEQNMDKEYLDMLNEEEIPEPPVDVSEEYDGDFYFCNRKVYINYVTEIEDLIKSAERAIEGRKYKSVLIEGLKRGIGLHYEVLPYKFTIIVESLFRLGYIKIIFSNKNLSLGINIPCKSIIFAGHTFELNSVMFKQTSGRAGRRGFDLYGNIIIWNINFKNLRRLITSPLQTLSGSYAVNFTNICRSMLLYNCLKKNKDMEEITNRNKAVVNKPIKKKKKDETMTVAEKEEIFEKHRSINVNFFTRINGILSVFYNSLYYVNAFQHWGDGDGDDKTGSHFSQRVTMTKGGPPNQEKLQNGEVARSEISSSADAAHMGNEKNPGVEATELLNYHPSEFTHQKEKTNALKKYVDRKYEYNDLYCEFLAMNKGKKSEVTEGEKHLKELCFRIKVHFLMFINILVEMEAIDEECNIINMTELAIFLKKECDNNLVLTYLLVKKVLHNIVGDGTFLGSSVGMIPLQKIIDRVMFEKNYSRNVLVDDSTRGQFILLFILSHFINKIKENKIALTKVLINLNCKVRTKLELFSPTYFPLLHILPAPVRKHIKNIESVLLRYLMNYSLLVLAKLNLLDRKKTHLLPYTQLYIFEQHPSLHLEEIFPKGHSEYLAFYQSKLRDYKVRSPFLASLYQCDNFETLDELLYTSILDLDIRKNMIPDIGEDYVSFFKFEDDVIKEEKVCLKNSYILDYFIHGKYNVLRSKNDLGQYSWYIVDRFIQALNSIEHFLHGVKKDSLLLSSDVFYTYLNTLKEVLEKYFNSINSVQAQND</sequence>
<proteinExistence type="predicted"/>
<dbReference type="PROSITE" id="PS51192">
    <property type="entry name" value="HELICASE_ATP_BIND_1"/>
    <property type="match status" value="1"/>
</dbReference>
<dbReference type="GeneID" id="20036745"/>
<dbReference type="Pfam" id="PF00270">
    <property type="entry name" value="DEAD"/>
    <property type="match status" value="1"/>
</dbReference>
<feature type="compositionally biased region" description="Basic and acidic residues" evidence="3">
    <location>
        <begin position="1065"/>
        <end position="1083"/>
    </location>
</feature>
<dbReference type="RefSeq" id="XP_008815296.1">
    <property type="nucleotide sequence ID" value="XM_008817074.1"/>
</dbReference>
<dbReference type="InterPro" id="IPR011545">
    <property type="entry name" value="DEAD/DEAH_box_helicase_dom"/>
</dbReference>
<evidence type="ECO:0000313" key="5">
    <source>
        <dbReference type="EMBL" id="EUD67859.1"/>
    </source>
</evidence>
<evidence type="ECO:0000256" key="3">
    <source>
        <dbReference type="SAM" id="MobiDB-lite"/>
    </source>
</evidence>
<dbReference type="GO" id="GO:0004386">
    <property type="term" value="F:helicase activity"/>
    <property type="evidence" value="ECO:0007669"/>
    <property type="project" value="UniProtKB-KW"/>
</dbReference>
<feature type="compositionally biased region" description="Basic and acidic residues" evidence="3">
    <location>
        <begin position="839"/>
        <end position="861"/>
    </location>
</feature>
<keyword evidence="1" id="KW-0378">Hydrolase</keyword>
<keyword evidence="2" id="KW-0347">Helicase</keyword>
<organism evidence="5 6">
    <name type="scientific">Plasmodium inui San Antonio 1</name>
    <dbReference type="NCBI Taxonomy" id="1237626"/>
    <lineage>
        <taxon>Eukaryota</taxon>
        <taxon>Sar</taxon>
        <taxon>Alveolata</taxon>
        <taxon>Apicomplexa</taxon>
        <taxon>Aconoidasida</taxon>
        <taxon>Haemosporida</taxon>
        <taxon>Plasmodiidae</taxon>
        <taxon>Plasmodium</taxon>
        <taxon>Plasmodium (Plasmodium)</taxon>
    </lineage>
</organism>
<keyword evidence="2" id="KW-0067">ATP-binding</keyword>
<feature type="compositionally biased region" description="Polar residues" evidence="3">
    <location>
        <begin position="1548"/>
        <end position="1559"/>
    </location>
</feature>
<dbReference type="VEuPathDB" id="PlasmoDB:C922_01471"/>
<dbReference type="PANTHER" id="PTHR44533:SF4">
    <property type="entry name" value="DEAD_H RNA HELICASE, PUTATIVE-RELATED"/>
    <property type="match status" value="1"/>
</dbReference>
<feature type="compositionally biased region" description="Polar residues" evidence="3">
    <location>
        <begin position="586"/>
        <end position="599"/>
    </location>
</feature>
<dbReference type="SUPFAM" id="SSF52540">
    <property type="entry name" value="P-loop containing nucleoside triphosphate hydrolases"/>
    <property type="match status" value="2"/>
</dbReference>
<gene>
    <name evidence="5" type="ORF">C922_01471</name>
</gene>
<evidence type="ECO:0000256" key="1">
    <source>
        <dbReference type="ARBA" id="ARBA00022801"/>
    </source>
</evidence>
<dbReference type="Gene3D" id="3.40.50.300">
    <property type="entry name" value="P-loop containing nucleotide triphosphate hydrolases"/>
    <property type="match status" value="2"/>
</dbReference>
<dbReference type="GO" id="GO:0003676">
    <property type="term" value="F:nucleic acid binding"/>
    <property type="evidence" value="ECO:0007669"/>
    <property type="project" value="InterPro"/>
</dbReference>
<protein>
    <recommendedName>
        <fullName evidence="4">Helicase ATP-binding domain-containing protein</fullName>
    </recommendedName>
</protein>
<feature type="domain" description="Helicase ATP-binding" evidence="4">
    <location>
        <begin position="1190"/>
        <end position="1372"/>
    </location>
</feature>
<feature type="region of interest" description="Disordered" evidence="3">
    <location>
        <begin position="584"/>
        <end position="614"/>
    </location>
</feature>
<dbReference type="SMART" id="SM00487">
    <property type="entry name" value="DEXDc"/>
    <property type="match status" value="1"/>
</dbReference>
<feature type="compositionally biased region" description="Basic and acidic residues" evidence="3">
    <location>
        <begin position="1517"/>
        <end position="1547"/>
    </location>
</feature>
<keyword evidence="6" id="KW-1185">Reference proteome</keyword>
<dbReference type="InterPro" id="IPR052431">
    <property type="entry name" value="SKI2_subfamily_helicases"/>
</dbReference>
<dbReference type="GO" id="GO:0016787">
    <property type="term" value="F:hydrolase activity"/>
    <property type="evidence" value="ECO:0007669"/>
    <property type="project" value="UniProtKB-KW"/>
</dbReference>
<dbReference type="PANTHER" id="PTHR44533">
    <property type="entry name" value="DEAD/H RNA HELICASE, PUTATIVE-RELATED"/>
    <property type="match status" value="1"/>
</dbReference>
<dbReference type="GO" id="GO:0005524">
    <property type="term" value="F:ATP binding"/>
    <property type="evidence" value="ECO:0007669"/>
    <property type="project" value="InterPro"/>
</dbReference>
<feature type="region of interest" description="Disordered" evidence="3">
    <location>
        <begin position="1517"/>
        <end position="1559"/>
    </location>
</feature>
<dbReference type="InterPro" id="IPR027417">
    <property type="entry name" value="P-loop_NTPase"/>
</dbReference>
<evidence type="ECO:0000256" key="2">
    <source>
        <dbReference type="ARBA" id="ARBA00022806"/>
    </source>
</evidence>
<feature type="region of interest" description="Disordered" evidence="3">
    <location>
        <begin position="835"/>
        <end position="866"/>
    </location>
</feature>